<evidence type="ECO:0000259" key="3">
    <source>
        <dbReference type="Pfam" id="PF00561"/>
    </source>
</evidence>
<protein>
    <submittedName>
        <fullName evidence="4">Alpha/beta hydrolase</fullName>
    </submittedName>
</protein>
<evidence type="ECO:0000313" key="4">
    <source>
        <dbReference type="EMBL" id="TXD95820.1"/>
    </source>
</evidence>
<keyword evidence="5" id="KW-1185">Reference proteome</keyword>
<dbReference type="Proteomes" id="UP000321367">
    <property type="component" value="Unassembled WGS sequence"/>
</dbReference>
<dbReference type="Pfam" id="PF00561">
    <property type="entry name" value="Abhydrolase_1"/>
    <property type="match status" value="1"/>
</dbReference>
<dbReference type="InterPro" id="IPR000073">
    <property type="entry name" value="AB_hydrolase_1"/>
</dbReference>
<dbReference type="InterPro" id="IPR029058">
    <property type="entry name" value="AB_hydrolase_fold"/>
</dbReference>
<evidence type="ECO:0000256" key="2">
    <source>
        <dbReference type="ARBA" id="ARBA00022801"/>
    </source>
</evidence>
<dbReference type="EMBL" id="VORY01000001">
    <property type="protein sequence ID" value="TXD95820.1"/>
    <property type="molecule type" value="Genomic_DNA"/>
</dbReference>
<dbReference type="AlphaFoldDB" id="A0A5C7A0E6"/>
<dbReference type="PRINTS" id="PR00793">
    <property type="entry name" value="PROAMNOPTASE"/>
</dbReference>
<dbReference type="InterPro" id="IPR050266">
    <property type="entry name" value="AB_hydrolase_sf"/>
</dbReference>
<evidence type="ECO:0000256" key="1">
    <source>
        <dbReference type="ARBA" id="ARBA00010088"/>
    </source>
</evidence>
<keyword evidence="2 4" id="KW-0378">Hydrolase</keyword>
<dbReference type="PANTHER" id="PTHR43798">
    <property type="entry name" value="MONOACYLGLYCEROL LIPASE"/>
    <property type="match status" value="1"/>
</dbReference>
<dbReference type="GO" id="GO:0008233">
    <property type="term" value="F:peptidase activity"/>
    <property type="evidence" value="ECO:0007669"/>
    <property type="project" value="InterPro"/>
</dbReference>
<dbReference type="Gene3D" id="3.40.50.1820">
    <property type="entry name" value="alpha/beta hydrolase"/>
    <property type="match status" value="1"/>
</dbReference>
<feature type="domain" description="AB hydrolase-1" evidence="3">
    <location>
        <begin position="62"/>
        <end position="304"/>
    </location>
</feature>
<accession>A0A5C7A0E6</accession>
<sequence length="321" mass="36062">MCCISGNSYSSKENIRNQNRKMRILIVFLTLFVSSELLSQEGHYIKDGKNLIHLTTYGEGEPILIINGGPGMSSKGYHSLAEKLGEKNLAIIYDQRGTGQSKSEKADASTITMKGMLDDIEKIRMYLKVDKWVVLGHSFGGMLASHYTSHYPERTKGLILSSSGGVDMELISNFDITARLTQKDRDSLFYWTLKIARGDTTYNAKLQRGTYLASAYLNDKSHMPKVAKRLAQTNMEINGLVFRDMRKIGFDCKPILAKYTKPVLVIQGAQDIIPLELGEKAHKLFSNSTFVILEKSGHFGWLEESELYLKSIQELLQKTAS</sequence>
<dbReference type="GO" id="GO:0006508">
    <property type="term" value="P:proteolysis"/>
    <property type="evidence" value="ECO:0007669"/>
    <property type="project" value="InterPro"/>
</dbReference>
<name>A0A5C7A0E6_9FLAO</name>
<organism evidence="4 5">
    <name type="scientific">Gillisia hiemivivida</name>
    <dbReference type="NCBI Taxonomy" id="291190"/>
    <lineage>
        <taxon>Bacteria</taxon>
        <taxon>Pseudomonadati</taxon>
        <taxon>Bacteroidota</taxon>
        <taxon>Flavobacteriia</taxon>
        <taxon>Flavobacteriales</taxon>
        <taxon>Flavobacteriaceae</taxon>
        <taxon>Gillisia</taxon>
    </lineage>
</organism>
<dbReference type="SUPFAM" id="SSF53474">
    <property type="entry name" value="alpha/beta-Hydrolases"/>
    <property type="match status" value="1"/>
</dbReference>
<dbReference type="InterPro" id="IPR002410">
    <property type="entry name" value="Peptidase_S33"/>
</dbReference>
<proteinExistence type="inferred from homology"/>
<dbReference type="OrthoDB" id="9780932at2"/>
<gene>
    <name evidence="4" type="ORF">ES724_01990</name>
</gene>
<comment type="similarity">
    <text evidence="1">Belongs to the peptidase S33 family.</text>
</comment>
<evidence type="ECO:0000313" key="5">
    <source>
        <dbReference type="Proteomes" id="UP000321367"/>
    </source>
</evidence>
<comment type="caution">
    <text evidence="4">The sequence shown here is derived from an EMBL/GenBank/DDBJ whole genome shotgun (WGS) entry which is preliminary data.</text>
</comment>
<reference evidence="4 5" key="1">
    <citation type="submission" date="2019-08" db="EMBL/GenBank/DDBJ databases">
        <title>Genome sequence of Gillisia hiemivivida IC154 (type strain).</title>
        <authorList>
            <person name="Bowman J.P."/>
        </authorList>
    </citation>
    <scope>NUCLEOTIDE SEQUENCE [LARGE SCALE GENOMIC DNA]</scope>
    <source>
        <strain evidence="4 5">IC154</strain>
    </source>
</reference>